<evidence type="ECO:0000313" key="2">
    <source>
        <dbReference type="Proteomes" id="UP000276437"/>
    </source>
</evidence>
<dbReference type="EMBL" id="AP018449">
    <property type="protein sequence ID" value="BBB93494.1"/>
    <property type="molecule type" value="Genomic_DNA"/>
</dbReference>
<organism evidence="1 2">
    <name type="scientific">Methylomusa anaerophila</name>
    <dbReference type="NCBI Taxonomy" id="1930071"/>
    <lineage>
        <taxon>Bacteria</taxon>
        <taxon>Bacillati</taxon>
        <taxon>Bacillota</taxon>
        <taxon>Negativicutes</taxon>
        <taxon>Selenomonadales</taxon>
        <taxon>Sporomusaceae</taxon>
        <taxon>Methylomusa</taxon>
    </lineage>
</organism>
<proteinExistence type="predicted"/>
<dbReference type="Proteomes" id="UP000276437">
    <property type="component" value="Chromosome"/>
</dbReference>
<accession>A0A348AQZ6</accession>
<sequence>MRIIFPKVIYEHLIGEKLESGSGNESCLSVKKDLFVH</sequence>
<dbReference type="KEGG" id="mana:MAMMFC1_04211"/>
<keyword evidence="2" id="KW-1185">Reference proteome</keyword>
<gene>
    <name evidence="1" type="ORF">MAMMFC1_04211</name>
</gene>
<evidence type="ECO:0000313" key="1">
    <source>
        <dbReference type="EMBL" id="BBB93494.1"/>
    </source>
</evidence>
<dbReference type="AlphaFoldDB" id="A0A348AQZ6"/>
<protein>
    <submittedName>
        <fullName evidence="1">Uncharacterized protein</fullName>
    </submittedName>
</protein>
<name>A0A348AQZ6_9FIRM</name>
<reference evidence="1 2" key="1">
    <citation type="journal article" date="2018" name="Int. J. Syst. Evol. Microbiol.">
        <title>Methylomusa anaerophila gen. nov., sp. nov., an anaerobic methanol-utilizing bacterium isolated from a microbial fuel cell.</title>
        <authorList>
            <person name="Amano N."/>
            <person name="Yamamuro A."/>
            <person name="Miyahara M."/>
            <person name="Kouzuma A."/>
            <person name="Abe T."/>
            <person name="Watanabe K."/>
        </authorList>
    </citation>
    <scope>NUCLEOTIDE SEQUENCE [LARGE SCALE GENOMIC DNA]</scope>
    <source>
        <strain evidence="1 2">MMFC1</strain>
    </source>
</reference>